<accession>A0A383S6F1</accession>
<evidence type="ECO:0000313" key="1">
    <source>
        <dbReference type="EMBL" id="SYZ33570.1"/>
    </source>
</evidence>
<reference evidence="2" key="1">
    <citation type="submission" date="2018-08" db="EMBL/GenBank/DDBJ databases">
        <authorList>
            <person name="Hornung B."/>
        </authorList>
    </citation>
    <scope>NUCLEOTIDE SEQUENCE [LARGE SCALE GENOMIC DNA]</scope>
</reference>
<dbReference type="EMBL" id="UNQJ01000009">
    <property type="protein sequence ID" value="SYZ33570.1"/>
    <property type="molecule type" value="Genomic_DNA"/>
</dbReference>
<organism evidence="1 2">
    <name type="scientific">Propionibacterium australiense</name>
    <dbReference type="NCBI Taxonomy" id="119981"/>
    <lineage>
        <taxon>Bacteria</taxon>
        <taxon>Bacillati</taxon>
        <taxon>Actinomycetota</taxon>
        <taxon>Actinomycetes</taxon>
        <taxon>Propionibacteriales</taxon>
        <taxon>Propionibacteriaceae</taxon>
        <taxon>Propionibacterium</taxon>
    </lineage>
</organism>
<dbReference type="Proteomes" id="UP000263928">
    <property type="component" value="Unassembled WGS sequence"/>
</dbReference>
<protein>
    <submittedName>
        <fullName evidence="1">Uncharacterized protein</fullName>
    </submittedName>
</protein>
<name>A0A383S6F1_9ACTN</name>
<dbReference type="AlphaFoldDB" id="A0A383S6F1"/>
<gene>
    <name evidence="1" type="ORF">PROPAUS_1489</name>
</gene>
<keyword evidence="2" id="KW-1185">Reference proteome</keyword>
<evidence type="ECO:0000313" key="2">
    <source>
        <dbReference type="Proteomes" id="UP000263928"/>
    </source>
</evidence>
<sequence>MRSSRRTPRSPLPSRPVWRDHAHWIGYALAAIALWFLMNLVMAPWVSAKPDDGGRNLLTLAALLLLLILVCKTVSRLLRCIWRYWRTYRFAHGHPTRREAQALAMIRGHETAVEHARAVAADLATTQSFDLGPAWDVILDRGERILFNGSAHYSRFYGQDVTYYESSSFFFGSPLFVAVGLGATALGNQARRNAALRQAAAQWREAQITRCLVTDQRVLIHHPHGQWLSFWFGGVVGVYPALNEDTLILEFNDTSPLRLQGPASLIASVSVIWATHGVGGLLQHPALEPLRGPAGSIDGA</sequence>
<proteinExistence type="predicted"/>